<evidence type="ECO:0000313" key="2">
    <source>
        <dbReference type="Proteomes" id="UP001165960"/>
    </source>
</evidence>
<protein>
    <submittedName>
        <fullName evidence="1">Uncharacterized protein</fullName>
    </submittedName>
</protein>
<organism evidence="1 2">
    <name type="scientific">Entomophthora muscae</name>
    <dbReference type="NCBI Taxonomy" id="34485"/>
    <lineage>
        <taxon>Eukaryota</taxon>
        <taxon>Fungi</taxon>
        <taxon>Fungi incertae sedis</taxon>
        <taxon>Zoopagomycota</taxon>
        <taxon>Entomophthoromycotina</taxon>
        <taxon>Entomophthoromycetes</taxon>
        <taxon>Entomophthorales</taxon>
        <taxon>Entomophthoraceae</taxon>
        <taxon>Entomophthora</taxon>
    </lineage>
</organism>
<sequence>MNLGLAQSMGLLLLPPQILMAASKLLLTAPVGGGSPKLCLSLKALPETPPSLCSARNAGSLQRYLQRYPVKCPPPHYHYDLTFKLTVDLIKIDTPMYPLSELKDKALSVWLNNMLAKGWIVKKASLVSSPSGLC</sequence>
<proteinExistence type="predicted"/>
<keyword evidence="2" id="KW-1185">Reference proteome</keyword>
<comment type="caution">
    <text evidence="1">The sequence shown here is derived from an EMBL/GenBank/DDBJ whole genome shotgun (WGS) entry which is preliminary data.</text>
</comment>
<dbReference type="Proteomes" id="UP001165960">
    <property type="component" value="Unassembled WGS sequence"/>
</dbReference>
<accession>A0ACC2RYH6</accession>
<evidence type="ECO:0000313" key="1">
    <source>
        <dbReference type="EMBL" id="KAJ9055075.1"/>
    </source>
</evidence>
<reference evidence="1" key="1">
    <citation type="submission" date="2022-04" db="EMBL/GenBank/DDBJ databases">
        <title>Genome of the entomopathogenic fungus Entomophthora muscae.</title>
        <authorList>
            <person name="Elya C."/>
            <person name="Lovett B.R."/>
            <person name="Lee E."/>
            <person name="Macias A.M."/>
            <person name="Hajek A.E."/>
            <person name="De Bivort B.L."/>
            <person name="Kasson M.T."/>
            <person name="De Fine Licht H.H."/>
            <person name="Stajich J.E."/>
        </authorList>
    </citation>
    <scope>NUCLEOTIDE SEQUENCE</scope>
    <source>
        <strain evidence="1">Berkeley</strain>
    </source>
</reference>
<dbReference type="EMBL" id="QTSX02006413">
    <property type="protein sequence ID" value="KAJ9055075.1"/>
    <property type="molecule type" value="Genomic_DNA"/>
</dbReference>
<name>A0ACC2RYH6_9FUNG</name>
<gene>
    <name evidence="1" type="ORF">DSO57_1007831</name>
</gene>